<accession>A0ABT1W0K4</accession>
<dbReference type="Gene3D" id="1.10.3290.10">
    <property type="entry name" value="Fido-like domain"/>
    <property type="match status" value="1"/>
</dbReference>
<evidence type="ECO:0000313" key="3">
    <source>
        <dbReference type="EMBL" id="MCQ8242126.1"/>
    </source>
</evidence>
<keyword evidence="4" id="KW-1185">Reference proteome</keyword>
<comment type="caution">
    <text evidence="3">The sequence shown here is derived from an EMBL/GenBank/DDBJ whole genome shotgun (WGS) entry which is preliminary data.</text>
</comment>
<protein>
    <submittedName>
        <fullName evidence="3">Fic family protein</fullName>
    </submittedName>
</protein>
<dbReference type="SUPFAM" id="SSF140931">
    <property type="entry name" value="Fic-like"/>
    <property type="match status" value="1"/>
</dbReference>
<organism evidence="3 4">
    <name type="scientific">Rhizosaccharibacter radicis</name>
    <dbReference type="NCBI Taxonomy" id="2782605"/>
    <lineage>
        <taxon>Bacteria</taxon>
        <taxon>Pseudomonadati</taxon>
        <taxon>Pseudomonadota</taxon>
        <taxon>Alphaproteobacteria</taxon>
        <taxon>Acetobacterales</taxon>
        <taxon>Acetobacteraceae</taxon>
        <taxon>Rhizosaccharibacter</taxon>
    </lineage>
</organism>
<dbReference type="InterPro" id="IPR036597">
    <property type="entry name" value="Fido-like_dom_sf"/>
</dbReference>
<proteinExistence type="predicted"/>
<evidence type="ECO:0000313" key="4">
    <source>
        <dbReference type="Proteomes" id="UP001524547"/>
    </source>
</evidence>
<feature type="compositionally biased region" description="Basic and acidic residues" evidence="1">
    <location>
        <begin position="388"/>
        <end position="399"/>
    </location>
</feature>
<evidence type="ECO:0000259" key="2">
    <source>
        <dbReference type="PROSITE" id="PS51459"/>
    </source>
</evidence>
<evidence type="ECO:0000256" key="1">
    <source>
        <dbReference type="SAM" id="MobiDB-lite"/>
    </source>
</evidence>
<sequence length="399" mass="43187">MLPHPEHLAPVAGRPGVFSLLPVPLPRRLSLAEGLLELENAAAAKGSLRALWRGAPFRDNLTHVESRVEAATLGLAASARSDLLKLLIFETSDDRTAPERHGPGRDIRSAVNCAAAFDHGLAQVRLHGRAAFTLGLLAEMHRLLCDGLTVPCVPGEFRSRPAPQRGTSRVLAPAPDHLPEALADLEGFLRDPPPMPLALRLALVCGQIEAMMPFDYGSGLMAWLLLPLVALAEGHPPVFLASVLQRRRVQYDESLQELLRTGRWDGWISFFLPAIAVAATGASARIERVGDLRGEWNRKLAALRSDSTARRLADLAIGQPVLTVNAAQDMLGVSFQTANAAVAALVRLGIVAAYANMRRNRIFVVRETLSMLGTEVLEAEPPRMPPGPRHDGDGRHHLS</sequence>
<dbReference type="Pfam" id="PF02661">
    <property type="entry name" value="Fic"/>
    <property type="match status" value="1"/>
</dbReference>
<dbReference type="RefSeq" id="WP_422920879.1">
    <property type="nucleotide sequence ID" value="NZ_JAMZEJ010000009.1"/>
</dbReference>
<name>A0ABT1W0K4_9PROT</name>
<dbReference type="PROSITE" id="PS51459">
    <property type="entry name" value="FIDO"/>
    <property type="match status" value="1"/>
</dbReference>
<dbReference type="Proteomes" id="UP001524547">
    <property type="component" value="Unassembled WGS sequence"/>
</dbReference>
<feature type="region of interest" description="Disordered" evidence="1">
    <location>
        <begin position="377"/>
        <end position="399"/>
    </location>
</feature>
<dbReference type="InterPro" id="IPR003812">
    <property type="entry name" value="Fido"/>
</dbReference>
<reference evidence="3 4" key="1">
    <citation type="submission" date="2022-06" db="EMBL/GenBank/DDBJ databases">
        <title>Rhizosaccharibacter gen. nov. sp. nov. KSS12, endophytic bacteria isolated from sugarcane.</title>
        <authorList>
            <person name="Pitiwittayakul N."/>
        </authorList>
    </citation>
    <scope>NUCLEOTIDE SEQUENCE [LARGE SCALE GENOMIC DNA]</scope>
    <source>
        <strain evidence="3 4">KSS12</strain>
    </source>
</reference>
<dbReference type="EMBL" id="JAMZEJ010000009">
    <property type="protein sequence ID" value="MCQ8242126.1"/>
    <property type="molecule type" value="Genomic_DNA"/>
</dbReference>
<feature type="domain" description="Fido" evidence="2">
    <location>
        <begin position="132"/>
        <end position="273"/>
    </location>
</feature>
<gene>
    <name evidence="3" type="ORF">NFI88_14910</name>
</gene>